<gene>
    <name evidence="1" type="ORF">PAXRUDRAFT_175463</name>
</gene>
<dbReference type="OrthoDB" id="3046524at2759"/>
<dbReference type="InParanoid" id="A0A0D0CGY9"/>
<accession>A0A0D0CGY9</accession>
<dbReference type="AlphaFoldDB" id="A0A0D0CGY9"/>
<reference evidence="2" key="2">
    <citation type="submission" date="2015-01" db="EMBL/GenBank/DDBJ databases">
        <title>Evolutionary Origins and Diversification of the Mycorrhizal Mutualists.</title>
        <authorList>
            <consortium name="DOE Joint Genome Institute"/>
            <consortium name="Mycorrhizal Genomics Consortium"/>
            <person name="Kohler A."/>
            <person name="Kuo A."/>
            <person name="Nagy L.G."/>
            <person name="Floudas D."/>
            <person name="Copeland A."/>
            <person name="Barry K.W."/>
            <person name="Cichocki N."/>
            <person name="Veneault-Fourrey C."/>
            <person name="LaButti K."/>
            <person name="Lindquist E.A."/>
            <person name="Lipzen A."/>
            <person name="Lundell T."/>
            <person name="Morin E."/>
            <person name="Murat C."/>
            <person name="Riley R."/>
            <person name="Ohm R."/>
            <person name="Sun H."/>
            <person name="Tunlid A."/>
            <person name="Henrissat B."/>
            <person name="Grigoriev I.V."/>
            <person name="Hibbett D.S."/>
            <person name="Martin F."/>
        </authorList>
    </citation>
    <scope>NUCLEOTIDE SEQUENCE [LARGE SCALE GENOMIC DNA]</scope>
    <source>
        <strain evidence="2">Ve08.2h10</strain>
    </source>
</reference>
<keyword evidence="2" id="KW-1185">Reference proteome</keyword>
<protein>
    <submittedName>
        <fullName evidence="1">Uncharacterized protein</fullName>
    </submittedName>
</protein>
<dbReference type="Proteomes" id="UP000054538">
    <property type="component" value="Unassembled WGS sequence"/>
</dbReference>
<evidence type="ECO:0000313" key="2">
    <source>
        <dbReference type="Proteomes" id="UP000054538"/>
    </source>
</evidence>
<sequence>MQDFSDMFLVGGHVNHDADIQEVCKDTIDKMLKGCRCIGEPKGHHQPLVGAIAGPKGCFPFIPRSDADKVVSVTKVNLRIYLSPTQGIEEVGY</sequence>
<proteinExistence type="predicted"/>
<reference evidence="1 2" key="1">
    <citation type="submission" date="2014-04" db="EMBL/GenBank/DDBJ databases">
        <authorList>
            <consortium name="DOE Joint Genome Institute"/>
            <person name="Kuo A."/>
            <person name="Kohler A."/>
            <person name="Jargeat P."/>
            <person name="Nagy L.G."/>
            <person name="Floudas D."/>
            <person name="Copeland A."/>
            <person name="Barry K.W."/>
            <person name="Cichocki N."/>
            <person name="Veneault-Fourrey C."/>
            <person name="LaButti K."/>
            <person name="Lindquist E.A."/>
            <person name="Lipzen A."/>
            <person name="Lundell T."/>
            <person name="Morin E."/>
            <person name="Murat C."/>
            <person name="Sun H."/>
            <person name="Tunlid A."/>
            <person name="Henrissat B."/>
            <person name="Grigoriev I.V."/>
            <person name="Hibbett D.S."/>
            <person name="Martin F."/>
            <person name="Nordberg H.P."/>
            <person name="Cantor M.N."/>
            <person name="Hua S.X."/>
        </authorList>
    </citation>
    <scope>NUCLEOTIDE SEQUENCE [LARGE SCALE GENOMIC DNA]</scope>
    <source>
        <strain evidence="1 2">Ve08.2h10</strain>
    </source>
</reference>
<dbReference type="EMBL" id="KN828779">
    <property type="protein sequence ID" value="KIK74533.1"/>
    <property type="molecule type" value="Genomic_DNA"/>
</dbReference>
<name>A0A0D0CGY9_9AGAM</name>
<evidence type="ECO:0000313" key="1">
    <source>
        <dbReference type="EMBL" id="KIK74533.1"/>
    </source>
</evidence>
<dbReference type="HOGENOM" id="CLU_143913_0_1_1"/>
<organism evidence="1 2">
    <name type="scientific">Paxillus rubicundulus Ve08.2h10</name>
    <dbReference type="NCBI Taxonomy" id="930991"/>
    <lineage>
        <taxon>Eukaryota</taxon>
        <taxon>Fungi</taxon>
        <taxon>Dikarya</taxon>
        <taxon>Basidiomycota</taxon>
        <taxon>Agaricomycotina</taxon>
        <taxon>Agaricomycetes</taxon>
        <taxon>Agaricomycetidae</taxon>
        <taxon>Boletales</taxon>
        <taxon>Paxilineae</taxon>
        <taxon>Paxillaceae</taxon>
        <taxon>Paxillus</taxon>
    </lineage>
</organism>